<feature type="domain" description="C-type lectin" evidence="5">
    <location>
        <begin position="269"/>
        <end position="387"/>
    </location>
</feature>
<comment type="caution">
    <text evidence="3">Lacks conserved residue(s) required for the propagation of feature annotation.</text>
</comment>
<dbReference type="Proteomes" id="UP001497623">
    <property type="component" value="Unassembled WGS sequence"/>
</dbReference>
<keyword evidence="2" id="KW-1015">Disulfide bond</keyword>
<evidence type="ECO:0000256" key="1">
    <source>
        <dbReference type="ARBA" id="ARBA00022737"/>
    </source>
</evidence>
<feature type="domain" description="CUB" evidence="4">
    <location>
        <begin position="9"/>
        <end position="115"/>
    </location>
</feature>
<dbReference type="InterPro" id="IPR000859">
    <property type="entry name" value="CUB_dom"/>
</dbReference>
<keyword evidence="1" id="KW-0677">Repeat</keyword>
<name>A0AAV2RV78_MEGNR</name>
<feature type="domain" description="C-type lectin" evidence="5">
    <location>
        <begin position="128"/>
        <end position="245"/>
    </location>
</feature>
<evidence type="ECO:0000256" key="2">
    <source>
        <dbReference type="ARBA" id="ARBA00023157"/>
    </source>
</evidence>
<reference evidence="6 7" key="1">
    <citation type="submission" date="2024-05" db="EMBL/GenBank/DDBJ databases">
        <authorList>
            <person name="Wallberg A."/>
        </authorList>
    </citation>
    <scope>NUCLEOTIDE SEQUENCE [LARGE SCALE GENOMIC DNA]</scope>
</reference>
<dbReference type="CDD" id="cd00037">
    <property type="entry name" value="CLECT"/>
    <property type="match status" value="1"/>
</dbReference>
<dbReference type="InterPro" id="IPR035914">
    <property type="entry name" value="Sperma_CUB_dom_sf"/>
</dbReference>
<gene>
    <name evidence="6" type="ORF">MNOR_LOCUS28039</name>
</gene>
<dbReference type="Pfam" id="PF00431">
    <property type="entry name" value="CUB"/>
    <property type="match status" value="1"/>
</dbReference>
<evidence type="ECO:0000256" key="3">
    <source>
        <dbReference type="PROSITE-ProRule" id="PRU00059"/>
    </source>
</evidence>
<dbReference type="Gene3D" id="2.60.120.290">
    <property type="entry name" value="Spermadhesin, CUB domain"/>
    <property type="match status" value="1"/>
</dbReference>
<dbReference type="AlphaFoldDB" id="A0AAV2RV78"/>
<sequence>MLHIPCPGCGGEYTSSNGMIRHPLSGGDYQNNENCIWIIRASEPIKITFVRFNTESGYDYLNVQDGASIGSNLLGRFSGDGEPDAVQTTTNAAYLLFTSDGSVTRIGFEITWAPSDQGCPGDFFSPRGSKQCFKIFNNTEISWNSARSKCISEGLILAKPYDAVALRSYVVQKYGFRDECWVDAKGDGSKFVWQSDRKELTSSSPLWYSVPSSSYVSTSYCLALATSDSYWNSYPNQPYRYESCTTPEYPICELVIPTGCPSGFFMPTGSTQCFKLFLDAEISWYSARSKCQSEGLVLAKPYDAVSLRSYIIERYGTKDEIWLDARGDGSKFVWQSDRKSLYSSSPLWYSGYPGSSYISTSYCLGLATIASQWKSYPNQPYISITCSTYEYPLCELIMD</sequence>
<dbReference type="CDD" id="cd00041">
    <property type="entry name" value="CUB"/>
    <property type="match status" value="1"/>
</dbReference>
<evidence type="ECO:0000259" key="5">
    <source>
        <dbReference type="PROSITE" id="PS50041"/>
    </source>
</evidence>
<accession>A0AAV2RV78</accession>
<organism evidence="6 7">
    <name type="scientific">Meganyctiphanes norvegica</name>
    <name type="common">Northern krill</name>
    <name type="synonym">Thysanopoda norvegica</name>
    <dbReference type="NCBI Taxonomy" id="48144"/>
    <lineage>
        <taxon>Eukaryota</taxon>
        <taxon>Metazoa</taxon>
        <taxon>Ecdysozoa</taxon>
        <taxon>Arthropoda</taxon>
        <taxon>Crustacea</taxon>
        <taxon>Multicrustacea</taxon>
        <taxon>Malacostraca</taxon>
        <taxon>Eumalacostraca</taxon>
        <taxon>Eucarida</taxon>
        <taxon>Euphausiacea</taxon>
        <taxon>Euphausiidae</taxon>
        <taxon>Meganyctiphanes</taxon>
    </lineage>
</organism>
<dbReference type="Gene3D" id="3.10.100.10">
    <property type="entry name" value="Mannose-Binding Protein A, subunit A"/>
    <property type="match status" value="2"/>
</dbReference>
<comment type="caution">
    <text evidence="6">The sequence shown here is derived from an EMBL/GenBank/DDBJ whole genome shotgun (WGS) entry which is preliminary data.</text>
</comment>
<evidence type="ECO:0000313" key="6">
    <source>
        <dbReference type="EMBL" id="CAL4137302.1"/>
    </source>
</evidence>
<keyword evidence="7" id="KW-1185">Reference proteome</keyword>
<dbReference type="SMART" id="SM00034">
    <property type="entry name" value="CLECT"/>
    <property type="match status" value="2"/>
</dbReference>
<dbReference type="SMART" id="SM00042">
    <property type="entry name" value="CUB"/>
    <property type="match status" value="1"/>
</dbReference>
<dbReference type="PROSITE" id="PS50041">
    <property type="entry name" value="C_TYPE_LECTIN_2"/>
    <property type="match status" value="2"/>
</dbReference>
<dbReference type="FunFam" id="2.60.120.290:FF:000005">
    <property type="entry name" value="Procollagen C-endopeptidase enhancer 1"/>
    <property type="match status" value="1"/>
</dbReference>
<dbReference type="InterPro" id="IPR016187">
    <property type="entry name" value="CTDL_fold"/>
</dbReference>
<dbReference type="PANTHER" id="PTHR24251">
    <property type="entry name" value="OVOCHYMASE-RELATED"/>
    <property type="match status" value="1"/>
</dbReference>
<dbReference type="SUPFAM" id="SSF49854">
    <property type="entry name" value="Spermadhesin, CUB domain"/>
    <property type="match status" value="1"/>
</dbReference>
<dbReference type="InterPro" id="IPR001304">
    <property type="entry name" value="C-type_lectin-like"/>
</dbReference>
<dbReference type="EMBL" id="CAXKWB010030301">
    <property type="protein sequence ID" value="CAL4137302.1"/>
    <property type="molecule type" value="Genomic_DNA"/>
</dbReference>
<dbReference type="InterPro" id="IPR016186">
    <property type="entry name" value="C-type_lectin-like/link_sf"/>
</dbReference>
<dbReference type="SUPFAM" id="SSF56436">
    <property type="entry name" value="C-type lectin-like"/>
    <property type="match status" value="2"/>
</dbReference>
<evidence type="ECO:0000313" key="7">
    <source>
        <dbReference type="Proteomes" id="UP001497623"/>
    </source>
</evidence>
<proteinExistence type="predicted"/>
<dbReference type="PROSITE" id="PS01180">
    <property type="entry name" value="CUB"/>
    <property type="match status" value="1"/>
</dbReference>
<protein>
    <submittedName>
        <fullName evidence="6">Uncharacterized protein</fullName>
    </submittedName>
</protein>
<evidence type="ECO:0000259" key="4">
    <source>
        <dbReference type="PROSITE" id="PS01180"/>
    </source>
</evidence>